<comment type="caution">
    <text evidence="1">The sequence shown here is derived from an EMBL/GenBank/DDBJ whole genome shotgun (WGS) entry which is preliminary data.</text>
</comment>
<dbReference type="EMBL" id="BARW01010915">
    <property type="protein sequence ID" value="GAI82025.1"/>
    <property type="molecule type" value="Genomic_DNA"/>
</dbReference>
<dbReference type="AlphaFoldDB" id="X1T354"/>
<organism evidence="1">
    <name type="scientific">marine sediment metagenome</name>
    <dbReference type="NCBI Taxonomy" id="412755"/>
    <lineage>
        <taxon>unclassified sequences</taxon>
        <taxon>metagenomes</taxon>
        <taxon>ecological metagenomes</taxon>
    </lineage>
</organism>
<gene>
    <name evidence="1" type="ORF">S12H4_21272</name>
</gene>
<protein>
    <submittedName>
        <fullName evidence="1">Uncharacterized protein</fullName>
    </submittedName>
</protein>
<proteinExistence type="predicted"/>
<reference evidence="1" key="1">
    <citation type="journal article" date="2014" name="Front. Microbiol.">
        <title>High frequency of phylogenetically diverse reductive dehalogenase-homologous genes in deep subseafloor sedimentary metagenomes.</title>
        <authorList>
            <person name="Kawai M."/>
            <person name="Futagami T."/>
            <person name="Toyoda A."/>
            <person name="Takaki Y."/>
            <person name="Nishi S."/>
            <person name="Hori S."/>
            <person name="Arai W."/>
            <person name="Tsubouchi T."/>
            <person name="Morono Y."/>
            <person name="Uchiyama I."/>
            <person name="Ito T."/>
            <person name="Fujiyama A."/>
            <person name="Inagaki F."/>
            <person name="Takami H."/>
        </authorList>
    </citation>
    <scope>NUCLEOTIDE SEQUENCE</scope>
    <source>
        <strain evidence="1">Expedition CK06-06</strain>
    </source>
</reference>
<evidence type="ECO:0000313" key="1">
    <source>
        <dbReference type="EMBL" id="GAI82025.1"/>
    </source>
</evidence>
<sequence length="97" mass="11088">CDGSHKTTALTLTHHLIQAVILKTDSDMAEVRELVKTGDVFSMNTGKTIKAELREKADHLKDADFFETVKNKTDRMVKEKIIPDFMIGYYKRKSKKS</sequence>
<name>X1T354_9ZZZZ</name>
<feature type="non-terminal residue" evidence="1">
    <location>
        <position position="1"/>
    </location>
</feature>
<accession>X1T354</accession>